<dbReference type="Pfam" id="PF13171">
    <property type="entry name" value="DUF4004"/>
    <property type="match status" value="1"/>
</dbReference>
<protein>
    <submittedName>
        <fullName evidence="1">YhbD family protein</fullName>
    </submittedName>
</protein>
<reference evidence="1" key="1">
    <citation type="submission" date="2022-09" db="EMBL/GenBank/DDBJ databases">
        <title>Genome analysis and characterization of larvicidal activity of Brevibacillus strains.</title>
        <authorList>
            <person name="Patrusheva E.V."/>
            <person name="Izotova A.O."/>
            <person name="Toshchakov S.V."/>
            <person name="Sineoky S.P."/>
        </authorList>
    </citation>
    <scope>NUCLEOTIDE SEQUENCE</scope>
    <source>
        <strain evidence="1">VKPM_B-13247</strain>
    </source>
</reference>
<evidence type="ECO:0000313" key="1">
    <source>
        <dbReference type="EMBL" id="MCZ0806378.1"/>
    </source>
</evidence>
<dbReference type="RefSeq" id="WP_181022663.1">
    <property type="nucleotide sequence ID" value="NZ_JANSGW010000006.1"/>
</dbReference>
<dbReference type="AlphaFoldDB" id="A0AAP3DDQ3"/>
<accession>A0AAP3DDQ3</accession>
<dbReference type="Proteomes" id="UP001077662">
    <property type="component" value="Unassembled WGS sequence"/>
</dbReference>
<comment type="caution">
    <text evidence="1">The sequence shown here is derived from an EMBL/GenBank/DDBJ whole genome shotgun (WGS) entry which is preliminary data.</text>
</comment>
<evidence type="ECO:0000313" key="2">
    <source>
        <dbReference type="Proteomes" id="UP001077662"/>
    </source>
</evidence>
<organism evidence="1 2">
    <name type="scientific">Brevibacillus laterosporus</name>
    <name type="common">Bacillus laterosporus</name>
    <dbReference type="NCBI Taxonomy" id="1465"/>
    <lineage>
        <taxon>Bacteria</taxon>
        <taxon>Bacillati</taxon>
        <taxon>Bacillota</taxon>
        <taxon>Bacilli</taxon>
        <taxon>Bacillales</taxon>
        <taxon>Paenibacillaceae</taxon>
        <taxon>Brevibacillus</taxon>
    </lineage>
</organism>
<dbReference type="InterPro" id="IPR025063">
    <property type="entry name" value="DUF4004"/>
</dbReference>
<dbReference type="EMBL" id="JAPTNE010000006">
    <property type="protein sequence ID" value="MCZ0806378.1"/>
    <property type="molecule type" value="Genomic_DNA"/>
</dbReference>
<proteinExistence type="predicted"/>
<sequence length="232" mass="27133">MLRSFTQNKISSLYKEVTPINQELLSKKELLEQTGISYGQLYRWKRKNLIPEDWFIRKSTFTGQETFFPKQEILHRVNKILSMKDDLSLDELADMFSPIPLNHSISRQSILSRNIVTPISLQLYEECFDQQQEYPFEIVLSLYTVDQLLLSGECSQEEAKTVLRTYAANYASLQGKATELILVRKMGMSICLFSMSPDEIYWEEHARIVARLSLPVLLENLKQKWDILKEEL</sequence>
<name>A0AAP3DDQ3_BRELA</name>
<gene>
    <name evidence="1" type="ORF">O0554_05500</name>
</gene>